<evidence type="ECO:0000256" key="1">
    <source>
        <dbReference type="ARBA" id="ARBA00009437"/>
    </source>
</evidence>
<keyword evidence="2" id="KW-0805">Transcription regulation</keyword>
<gene>
    <name evidence="6" type="ORF">ATCC9714_04211</name>
</gene>
<feature type="domain" description="HTH lysR-type" evidence="5">
    <location>
        <begin position="1"/>
        <end position="58"/>
    </location>
</feature>
<evidence type="ECO:0000256" key="4">
    <source>
        <dbReference type="ARBA" id="ARBA00023163"/>
    </source>
</evidence>
<sequence>MDLKQLEVFVAVAKYNSFSKAAKELFLTQPTVSAHIQNLEKNLDTVLVNRNNKVITLTKAGEILYEHAIYILNNCKKAIYDIKEYSGKIEGVIDIACSSIPETYILPDFLKNFYSDYPNVKFSISRYDSQDAISEILNERISFGFVGSKVNNKQVEYIDLIDDELVLITPFDLIIENEENYIDLDKLSDLKFIMRKDGSGTQSLLINKLKSHKIPINNLDTIAYVESNESIKEMVKLGLGVSFVSYTSVIDYINLRKVRYYKVKNLNFDRKFYFIYSKKKTFTPLEYKFLDGVFDYFNINKKDK</sequence>
<dbReference type="GeneID" id="97536295"/>
<dbReference type="Pfam" id="PF00126">
    <property type="entry name" value="HTH_1"/>
    <property type="match status" value="1"/>
</dbReference>
<dbReference type="InterPro" id="IPR000847">
    <property type="entry name" value="LysR_HTH_N"/>
</dbReference>
<accession>A0ABM9RKQ7</accession>
<evidence type="ECO:0000256" key="3">
    <source>
        <dbReference type="ARBA" id="ARBA00023125"/>
    </source>
</evidence>
<keyword evidence="3" id="KW-0238">DNA-binding</keyword>
<evidence type="ECO:0000256" key="2">
    <source>
        <dbReference type="ARBA" id="ARBA00023015"/>
    </source>
</evidence>
<dbReference type="Pfam" id="PF03466">
    <property type="entry name" value="LysR_substrate"/>
    <property type="match status" value="1"/>
</dbReference>
<dbReference type="PANTHER" id="PTHR30126">
    <property type="entry name" value="HTH-TYPE TRANSCRIPTIONAL REGULATOR"/>
    <property type="match status" value="1"/>
</dbReference>
<dbReference type="Gene3D" id="1.10.10.10">
    <property type="entry name" value="Winged helix-like DNA-binding domain superfamily/Winged helix DNA-binding domain"/>
    <property type="match status" value="1"/>
</dbReference>
<dbReference type="InterPro" id="IPR036390">
    <property type="entry name" value="WH_DNA-bd_sf"/>
</dbReference>
<name>A0ABM9RKQ7_PARSO</name>
<dbReference type="RefSeq" id="WP_057544346.1">
    <property type="nucleotide sequence ID" value="NZ_CDLJ01000002.1"/>
</dbReference>
<dbReference type="InterPro" id="IPR047788">
    <property type="entry name" value="LysR-like_Sec_metab"/>
</dbReference>
<dbReference type="NCBIfam" id="NF040786">
    <property type="entry name" value="LysR_Sec_metab"/>
    <property type="match status" value="1"/>
</dbReference>
<dbReference type="SUPFAM" id="SSF46785">
    <property type="entry name" value="Winged helix' DNA-binding domain"/>
    <property type="match status" value="1"/>
</dbReference>
<reference evidence="6 7" key="1">
    <citation type="submission" date="2014-11" db="EMBL/GenBank/DDBJ databases">
        <authorList>
            <person name="Aslett M.A."/>
            <person name="De Silva N."/>
        </authorList>
    </citation>
    <scope>NUCLEOTIDE SEQUENCE [LARGE SCALE GENOMIC DNA]</scope>
    <source>
        <strain evidence="6 7">ATCC9714</strain>
    </source>
</reference>
<dbReference type="InterPro" id="IPR005119">
    <property type="entry name" value="LysR_subst-bd"/>
</dbReference>
<dbReference type="Gene3D" id="3.40.190.290">
    <property type="match status" value="1"/>
</dbReference>
<dbReference type="PROSITE" id="PS50931">
    <property type="entry name" value="HTH_LYSR"/>
    <property type="match status" value="1"/>
</dbReference>
<dbReference type="PRINTS" id="PR00039">
    <property type="entry name" value="HTHLYSR"/>
</dbReference>
<proteinExistence type="inferred from homology"/>
<evidence type="ECO:0000313" key="7">
    <source>
        <dbReference type="Proteomes" id="UP000032811"/>
    </source>
</evidence>
<comment type="similarity">
    <text evidence="1">Belongs to the LysR transcriptional regulatory family.</text>
</comment>
<organism evidence="6 7">
    <name type="scientific">Paraclostridium sordellii</name>
    <name type="common">Clostridium sordellii</name>
    <dbReference type="NCBI Taxonomy" id="1505"/>
    <lineage>
        <taxon>Bacteria</taxon>
        <taxon>Bacillati</taxon>
        <taxon>Bacillota</taxon>
        <taxon>Clostridia</taxon>
        <taxon>Peptostreptococcales</taxon>
        <taxon>Peptostreptococcaceae</taxon>
        <taxon>Paraclostridium</taxon>
    </lineage>
</organism>
<dbReference type="PANTHER" id="PTHR30126:SF64">
    <property type="entry name" value="HTH-TYPE TRANSCRIPTIONAL REGULATOR CITR"/>
    <property type="match status" value="1"/>
</dbReference>
<dbReference type="SUPFAM" id="SSF53850">
    <property type="entry name" value="Periplasmic binding protein-like II"/>
    <property type="match status" value="1"/>
</dbReference>
<dbReference type="InterPro" id="IPR036388">
    <property type="entry name" value="WH-like_DNA-bd_sf"/>
</dbReference>
<protein>
    <submittedName>
        <fullName evidence="6">Transcriptional regulator, LysR family</fullName>
    </submittedName>
</protein>
<evidence type="ECO:0000259" key="5">
    <source>
        <dbReference type="PROSITE" id="PS50931"/>
    </source>
</evidence>
<dbReference type="Proteomes" id="UP000032811">
    <property type="component" value="Chromosome 1"/>
</dbReference>
<dbReference type="EMBL" id="LN679998">
    <property type="protein sequence ID" value="CEJ72533.1"/>
    <property type="molecule type" value="Genomic_DNA"/>
</dbReference>
<keyword evidence="4" id="KW-0804">Transcription</keyword>
<evidence type="ECO:0000313" key="6">
    <source>
        <dbReference type="EMBL" id="CEJ72533.1"/>
    </source>
</evidence>
<keyword evidence="7" id="KW-1185">Reference proteome</keyword>